<dbReference type="SUPFAM" id="SSF69318">
    <property type="entry name" value="Integrin alpha N-terminal domain"/>
    <property type="match status" value="1"/>
</dbReference>
<proteinExistence type="predicted"/>
<organism evidence="3 4">
    <name type="scientific">Streptomyces lateritius</name>
    <dbReference type="NCBI Taxonomy" id="67313"/>
    <lineage>
        <taxon>Bacteria</taxon>
        <taxon>Bacillati</taxon>
        <taxon>Actinomycetota</taxon>
        <taxon>Actinomycetes</taxon>
        <taxon>Kitasatosporales</taxon>
        <taxon>Streptomycetaceae</taxon>
        <taxon>Streptomyces</taxon>
    </lineage>
</organism>
<dbReference type="InterPro" id="IPR028994">
    <property type="entry name" value="Integrin_alpha_N"/>
</dbReference>
<keyword evidence="1 2" id="KW-0732">Signal</keyword>
<evidence type="ECO:0000256" key="1">
    <source>
        <dbReference type="ARBA" id="ARBA00022729"/>
    </source>
</evidence>
<keyword evidence="4" id="KW-1185">Reference proteome</keyword>
<gene>
    <name evidence="3" type="ORF">ACF05T_33485</name>
</gene>
<evidence type="ECO:0000256" key="2">
    <source>
        <dbReference type="SAM" id="SignalP"/>
    </source>
</evidence>
<dbReference type="EMBL" id="JBIBSM010000027">
    <property type="protein sequence ID" value="MFF8280920.1"/>
    <property type="molecule type" value="Genomic_DNA"/>
</dbReference>
<protein>
    <submittedName>
        <fullName evidence="3">FG-GAP repeat domain-containing protein</fullName>
    </submittedName>
</protein>
<name>A0ABW6YMA5_9ACTN</name>
<sequence>MKQVRMPGRRLTAVAVAAVLAATGGAVAVPAAAAPVGAFAGDEQQTAVTFPLSSTLVSAGESGFLTRQSGEYAQTRWIRYADGSSTSLPVSADAVRGGVSDVVVTGDQATSLTQWRRLKVHDMATGAAPVEIDLDRLGPNYTYRGNAGASLVVAVKKADGTMEAHLVGRTGDVVSDRTVTGLPEGTVGFSMAAASSGAVTLIAVSGPSEARVYHRVAVDVAAGAVTDTYPTTGRQTPSGAVSSTHMAWTEESPLGIVVAKRGSSETQRIPVTNMYNHRYGLVGDWLVSGYAATPGSSDPALVARSLTDPGVSVRLMDRLSSLVPGPNGTLLVRGGTADRGEGLYRVSPGADGRPAAELVSAPGDPITAVLGSEVPQIVDFDRSSGVDFTWRLSHRNAKVYLRLTHKRTGESTENLIWAPGVGFADRGEQTVGWTWSGDFQGDWLSEAPNGEYSWELDVEPIDRSAAQVTRTGTLTVVRKPAPHDYSDNGTPDVFARDWSGRLWKVDPDTLSNVPLNGYGREVGNGWEGYDRLESVGDVSGSNAPDTIARDRNGGLWLFRGTGLTRTPLESRTPLGGGWNTYDQLAGGSDLTGDGRADLVAFDKAGDLWLYKGAGSDTSVYAPRKKVGWGWGIYNQITAVGNVGGGPAGDLLARDKAGVLWLYPGKGDGTFASRVRLGGGWSAYTHLVGIGDANKDGRPDLYAYGHDGETYLYRGTGDWRAPFAARQFAQVYNHTGDSYDQVF</sequence>
<dbReference type="RefSeq" id="WP_391937691.1">
    <property type="nucleotide sequence ID" value="NZ_JBIBSM010000027.1"/>
</dbReference>
<feature type="signal peptide" evidence="2">
    <location>
        <begin position="1"/>
        <end position="28"/>
    </location>
</feature>
<evidence type="ECO:0000313" key="4">
    <source>
        <dbReference type="Proteomes" id="UP001603013"/>
    </source>
</evidence>
<dbReference type="Proteomes" id="UP001603013">
    <property type="component" value="Unassembled WGS sequence"/>
</dbReference>
<accession>A0ABW6YMA5</accession>
<reference evidence="3 4" key="1">
    <citation type="submission" date="2024-10" db="EMBL/GenBank/DDBJ databases">
        <title>The Natural Products Discovery Center: Release of the First 8490 Sequenced Strains for Exploring Actinobacteria Biosynthetic Diversity.</title>
        <authorList>
            <person name="Kalkreuter E."/>
            <person name="Kautsar S.A."/>
            <person name="Yang D."/>
            <person name="Bader C.D."/>
            <person name="Teijaro C.N."/>
            <person name="Fluegel L."/>
            <person name="Davis C.M."/>
            <person name="Simpson J.R."/>
            <person name="Lauterbach L."/>
            <person name="Steele A.D."/>
            <person name="Gui C."/>
            <person name="Meng S."/>
            <person name="Li G."/>
            <person name="Viehrig K."/>
            <person name="Ye F."/>
            <person name="Su P."/>
            <person name="Kiefer A.F."/>
            <person name="Nichols A."/>
            <person name="Cepeda A.J."/>
            <person name="Yan W."/>
            <person name="Fan B."/>
            <person name="Jiang Y."/>
            <person name="Adhikari A."/>
            <person name="Zheng C.-J."/>
            <person name="Schuster L."/>
            <person name="Cowan T.M."/>
            <person name="Smanski M.J."/>
            <person name="Chevrette M.G."/>
            <person name="De Carvalho L.P.S."/>
            <person name="Shen B."/>
        </authorList>
    </citation>
    <scope>NUCLEOTIDE SEQUENCE [LARGE SCALE GENOMIC DNA]</scope>
    <source>
        <strain evidence="3 4">NPDC015755</strain>
    </source>
</reference>
<feature type="chain" id="PRO_5046291565" evidence="2">
    <location>
        <begin position="29"/>
        <end position="742"/>
    </location>
</feature>
<dbReference type="Pfam" id="PF13517">
    <property type="entry name" value="FG-GAP_3"/>
    <property type="match status" value="1"/>
</dbReference>
<comment type="caution">
    <text evidence="3">The sequence shown here is derived from an EMBL/GenBank/DDBJ whole genome shotgun (WGS) entry which is preliminary data.</text>
</comment>
<dbReference type="InterPro" id="IPR013517">
    <property type="entry name" value="FG-GAP"/>
</dbReference>
<evidence type="ECO:0000313" key="3">
    <source>
        <dbReference type="EMBL" id="MFF8280920.1"/>
    </source>
</evidence>